<dbReference type="SUPFAM" id="SSF51556">
    <property type="entry name" value="Metallo-dependent hydrolases"/>
    <property type="match status" value="1"/>
</dbReference>
<dbReference type="Gene3D" id="3.20.20.140">
    <property type="entry name" value="Metal-dependent hydrolases"/>
    <property type="match status" value="1"/>
</dbReference>
<evidence type="ECO:0000313" key="9">
    <source>
        <dbReference type="EMBL" id="SQI44126.1"/>
    </source>
</evidence>
<keyword evidence="3 6" id="KW-0378">Hydrolase</keyword>
<name>A0A2X4UW92_9GAMM</name>
<dbReference type="Pfam" id="PF01979">
    <property type="entry name" value="Amidohydro_1"/>
    <property type="match status" value="1"/>
</dbReference>
<reference evidence="9 10" key="1">
    <citation type="submission" date="2018-06" db="EMBL/GenBank/DDBJ databases">
        <authorList>
            <consortium name="Pathogen Informatics"/>
            <person name="Doyle S."/>
        </authorList>
    </citation>
    <scope>NUCLEOTIDE SEQUENCE [LARGE SCALE GENOMIC DNA]</scope>
    <source>
        <strain evidence="9 10">NCTC12151</strain>
    </source>
</reference>
<evidence type="ECO:0000259" key="7">
    <source>
        <dbReference type="Pfam" id="PF01979"/>
    </source>
</evidence>
<gene>
    <name evidence="9" type="primary">ade2</name>
    <name evidence="6" type="synonym">ade</name>
    <name evidence="9" type="ORF">NCTC12151_03460</name>
</gene>
<dbReference type="PANTHER" id="PTHR11113:SF2">
    <property type="entry name" value="ADENINE DEAMINASE"/>
    <property type="match status" value="1"/>
</dbReference>
<comment type="catalytic activity">
    <reaction evidence="5 6">
        <text>adenine + H2O + H(+) = hypoxanthine + NH4(+)</text>
        <dbReference type="Rhea" id="RHEA:23688"/>
        <dbReference type="ChEBI" id="CHEBI:15377"/>
        <dbReference type="ChEBI" id="CHEBI:15378"/>
        <dbReference type="ChEBI" id="CHEBI:16708"/>
        <dbReference type="ChEBI" id="CHEBI:17368"/>
        <dbReference type="ChEBI" id="CHEBI:28938"/>
        <dbReference type="EC" id="3.5.4.2"/>
    </reaction>
</comment>
<dbReference type="InterPro" id="IPR006679">
    <property type="entry name" value="Adenine_deam"/>
</dbReference>
<organism evidence="9 10">
    <name type="scientific">Leminorella richardii</name>
    <dbReference type="NCBI Taxonomy" id="158841"/>
    <lineage>
        <taxon>Bacteria</taxon>
        <taxon>Pseudomonadati</taxon>
        <taxon>Pseudomonadota</taxon>
        <taxon>Gammaproteobacteria</taxon>
        <taxon>Enterobacterales</taxon>
        <taxon>Budviciaceae</taxon>
        <taxon>Leminorella</taxon>
    </lineage>
</organism>
<accession>A0A2X4UW92</accession>
<dbReference type="Gene3D" id="2.30.40.10">
    <property type="entry name" value="Urease, subunit C, domain 1"/>
    <property type="match status" value="1"/>
</dbReference>
<evidence type="ECO:0000256" key="3">
    <source>
        <dbReference type="ARBA" id="ARBA00022801"/>
    </source>
</evidence>
<dbReference type="SUPFAM" id="SSF51338">
    <property type="entry name" value="Composite domain of metallo-dependent hydrolases"/>
    <property type="match status" value="1"/>
</dbReference>
<sequence length="601" mass="64484">MSSSVETRRRAVLAARGESSFDLLLTDARVVDMVTGEIRDADVGIVGEMIASVHPRHSRTDASESHSLKGAYLSPGLMDTHVHLESSHLPPERYAEIVLTQGTTAVFWDPHELANVLGVEGVRYAVAASRDLPLQVMVAAPSSVPSTPGLEMSGADFAGAEMETMLAWPEVCGVAEVMDMHGVLHGSDRMQEILQAGLDSGKLIEGHARGLSGADLQAYLAAGVTSDHELTSAEDALEKLRAGLTLEIRGSHPYLLPDIVNALKTLPHLSSQITVCTDDVPPDMLLEKGGIIALLNLLIEHGLSATDVLRFATLNAAIRLQRNDLGLIAAGRRADLVVFDSLENLKAREVFVAGKLIARDGALLQPIAAAAGVKPPRDTLQVAPLSADDFVLRVAGINHGVARLRHIRGARFTQWGEIEVQVRDGEVQLPDGFSLIWVKHRHGRHEAAPQISLLEGWGELRGAIATSYSHDSHNLVVLGRDAQDMALAANRLIASGGGMALSQQGNILAHVAMPIAGMLSDLPAPELAKQFRELRDLSAKVADWEPPYRVFKAIEGTCLACNAGPHLTDLGLTDGTTRQIVDPLIDCRETPEYHNNNHQGA</sequence>
<dbReference type="GO" id="GO:0000034">
    <property type="term" value="F:adenine deaminase activity"/>
    <property type="evidence" value="ECO:0007669"/>
    <property type="project" value="UniProtKB-UniRule"/>
</dbReference>
<dbReference type="OrthoDB" id="9766983at2"/>
<dbReference type="EC" id="3.5.4.2" evidence="2 6"/>
<evidence type="ECO:0000256" key="4">
    <source>
        <dbReference type="ARBA" id="ARBA00023211"/>
    </source>
</evidence>
<dbReference type="KEGG" id="lri:NCTC12151_03460"/>
<dbReference type="InterPro" id="IPR026912">
    <property type="entry name" value="Adenine_deam_C"/>
</dbReference>
<keyword evidence="10" id="KW-1185">Reference proteome</keyword>
<dbReference type="InterPro" id="IPR006680">
    <property type="entry name" value="Amidohydro-rel"/>
</dbReference>
<evidence type="ECO:0000256" key="2">
    <source>
        <dbReference type="ARBA" id="ARBA00012782"/>
    </source>
</evidence>
<evidence type="ECO:0000313" key="10">
    <source>
        <dbReference type="Proteomes" id="UP000249005"/>
    </source>
</evidence>
<dbReference type="AlphaFoldDB" id="A0A2X4UW92"/>
<dbReference type="Pfam" id="PF13382">
    <property type="entry name" value="Adenine_deam_C"/>
    <property type="match status" value="1"/>
</dbReference>
<evidence type="ECO:0000256" key="6">
    <source>
        <dbReference type="HAMAP-Rule" id="MF_01518"/>
    </source>
</evidence>
<comment type="subunit">
    <text evidence="6">Homodimer.</text>
</comment>
<feature type="domain" description="Amidohydrolase-related" evidence="7">
    <location>
        <begin position="72"/>
        <end position="356"/>
    </location>
</feature>
<dbReference type="RefSeq" id="WP_111741723.1">
    <property type="nucleotide sequence ID" value="NZ_LR698987.1"/>
</dbReference>
<dbReference type="EMBL" id="LS483470">
    <property type="protein sequence ID" value="SQI44126.1"/>
    <property type="molecule type" value="Genomic_DNA"/>
</dbReference>
<dbReference type="InterPro" id="IPR011059">
    <property type="entry name" value="Metal-dep_hydrolase_composite"/>
</dbReference>
<keyword evidence="4 6" id="KW-0464">Manganese</keyword>
<evidence type="ECO:0000256" key="5">
    <source>
        <dbReference type="ARBA" id="ARBA00047720"/>
    </source>
</evidence>
<evidence type="ECO:0000256" key="1">
    <source>
        <dbReference type="ARBA" id="ARBA00006773"/>
    </source>
</evidence>
<dbReference type="HAMAP" id="MF_01518">
    <property type="entry name" value="Adenine_deamin"/>
    <property type="match status" value="1"/>
</dbReference>
<protein>
    <recommendedName>
        <fullName evidence="2 6">Adenine deaminase</fullName>
        <shortName evidence="6">Adenase</shortName>
        <shortName evidence="6">Adenine aminase</shortName>
        <ecNumber evidence="2 6">3.5.4.2</ecNumber>
    </recommendedName>
</protein>
<comment type="similarity">
    <text evidence="1 6">Belongs to the metallo-dependent hydrolases superfamily. Adenine deaminase family.</text>
</comment>
<dbReference type="GO" id="GO:0006146">
    <property type="term" value="P:adenine catabolic process"/>
    <property type="evidence" value="ECO:0007669"/>
    <property type="project" value="InterPro"/>
</dbReference>
<dbReference type="Proteomes" id="UP000249005">
    <property type="component" value="Chromosome 1"/>
</dbReference>
<dbReference type="InterPro" id="IPR032466">
    <property type="entry name" value="Metal_Hydrolase"/>
</dbReference>
<feature type="domain" description="Adenine deaminase C-terminal" evidence="8">
    <location>
        <begin position="412"/>
        <end position="578"/>
    </location>
</feature>
<proteinExistence type="inferred from homology"/>
<dbReference type="PANTHER" id="PTHR11113">
    <property type="entry name" value="N-ACETYLGLUCOSAMINE-6-PHOSPHATE DEACETYLASE"/>
    <property type="match status" value="1"/>
</dbReference>
<comment type="cofactor">
    <cofactor evidence="6">
        <name>Mn(2+)</name>
        <dbReference type="ChEBI" id="CHEBI:29035"/>
    </cofactor>
</comment>
<evidence type="ECO:0000259" key="8">
    <source>
        <dbReference type="Pfam" id="PF13382"/>
    </source>
</evidence>